<protein>
    <submittedName>
        <fullName evidence="1">Uncharacterized protein</fullName>
    </submittedName>
</protein>
<comment type="caution">
    <text evidence="1">The sequence shown here is derived from an EMBL/GenBank/DDBJ whole genome shotgun (WGS) entry which is preliminary data.</text>
</comment>
<dbReference type="Proteomes" id="UP000821845">
    <property type="component" value="Chromosome 5"/>
</dbReference>
<sequence length="1266" mass="139943">MGLTSLRPLVLGRRVVLSNVRLRVYEGEAVALLGPNGSGKTTLANIIAGFEAPSGGDVFLSQHSVRRTPRTARRRLGFLPQSCMLFPYMTVNENLHYFSKMTNEYISSALVAELLRTFFLHTRRNDLVSELSQGLQKCAGLCVALMAAPKVLVLDDLTTGVDVMLRRRMLKLVKTVKDQCTILITSQRPDELEFVADKVAILARGVVQCMGSPTFLREAYSVPYRCRLIRDTTDCRSALVEAQLRECLPNTKLISKAANELLFSLGTRKLFSFGHTFRSLHESAHSLYIRDIGFPYLSLEDVLQTHKGHFKRPCSYVDINKLSRYYGHMGNIVAQIRVSYMSGEAMVPPTGGLNVAPGAKVHAARSGGVLWRGLLALQRYRLLHLGRHVTLYTLLLLMGSLLFLVFCDRVASVRIPFPRALPRTPLDPSTLRHGYVRNVAETEDLAHTVIALGARHGVKISHANNGVSDAISIGNSTAGFAYELGTQASAIASPLVIFVGPIKDIRCTSSQFGLYSSQVAWYNVRSRRSEALSLLLLQNAALRLVSGNSAQRVEAALEFLPGGASVSPVNVFSWLSDVELKLSGATFVPISLGLFSAAAALFPAIDESEGGRMLQRLSGVPGALYWLANFFWDYVVLYMLYMLLLSPMVAIWGFGDSAEFWVSVVLLFAAYGWAAIPLGYVMSQVMGPRPARAFALAVVVKCVFGVLAVLYVIRLHLAYYLSEEESLSRSELELITTLTRMVPTVSISWGLGRAMWLTSLNDICHMDNDADFMQACRILNATESPTHLVRRYWFLVRCCNARLACMTGVHKCVLPNAHLLTWNPHSVWPEVANLLLTGLICLAALCFMETNVWWLLRRVLGYQPHLYITRAPECQLRETEKQRLVRYFKDKTLPCVDTLVVSHVRQETGPYAPLHDVNLCMHQRECLALLGPTGSGRSLLLRVLTAQVPVSDGNAHLRGADLFSHPCEFVRALGYAGEERDALSWLTGRQLLRHVARMRRVPPAAVGVIVEQLLRMLDLVEQAERHVSVYSSGERAKLAVALALVGAPPVVLLDKPTDGLDPVARRRIWHTIITFVKKTHMSVLLATDDIEEAESVGSRVLFLHRGRAQRMLHEQELYPDSERGYEITMSLDGLSGMTAAAAQQEVNDTVQSLFPGRTLAVTTLKSYVRFRVMDNSVNWELLVDALDGLRRSLGLSDCRVLVTTVLQCAFYRRLVEIPSTPAPSILMSPASPVPGPAAAGGAGELYAGPAPRSAFPSRYAYPTGKE</sequence>
<name>A0ACB7S5Q2_HYAAI</name>
<dbReference type="EMBL" id="CM023485">
    <property type="protein sequence ID" value="KAH6930512.1"/>
    <property type="molecule type" value="Genomic_DNA"/>
</dbReference>
<gene>
    <name evidence="1" type="ORF">HPB50_014413</name>
</gene>
<keyword evidence="2" id="KW-1185">Reference proteome</keyword>
<evidence type="ECO:0000313" key="1">
    <source>
        <dbReference type="EMBL" id="KAH6930512.1"/>
    </source>
</evidence>
<organism evidence="1 2">
    <name type="scientific">Hyalomma asiaticum</name>
    <name type="common">Tick</name>
    <dbReference type="NCBI Taxonomy" id="266040"/>
    <lineage>
        <taxon>Eukaryota</taxon>
        <taxon>Metazoa</taxon>
        <taxon>Ecdysozoa</taxon>
        <taxon>Arthropoda</taxon>
        <taxon>Chelicerata</taxon>
        <taxon>Arachnida</taxon>
        <taxon>Acari</taxon>
        <taxon>Parasitiformes</taxon>
        <taxon>Ixodida</taxon>
        <taxon>Ixodoidea</taxon>
        <taxon>Ixodidae</taxon>
        <taxon>Hyalomminae</taxon>
        <taxon>Hyalomma</taxon>
    </lineage>
</organism>
<reference evidence="1" key="1">
    <citation type="submission" date="2020-05" db="EMBL/GenBank/DDBJ databases">
        <title>Large-scale comparative analyses of tick genomes elucidate their genetic diversity and vector capacities.</title>
        <authorList>
            <person name="Jia N."/>
            <person name="Wang J."/>
            <person name="Shi W."/>
            <person name="Du L."/>
            <person name="Sun Y."/>
            <person name="Zhan W."/>
            <person name="Jiang J."/>
            <person name="Wang Q."/>
            <person name="Zhang B."/>
            <person name="Ji P."/>
            <person name="Sakyi L.B."/>
            <person name="Cui X."/>
            <person name="Yuan T."/>
            <person name="Jiang B."/>
            <person name="Yang W."/>
            <person name="Lam T.T.-Y."/>
            <person name="Chang Q."/>
            <person name="Ding S."/>
            <person name="Wang X."/>
            <person name="Zhu J."/>
            <person name="Ruan X."/>
            <person name="Zhao L."/>
            <person name="Wei J."/>
            <person name="Que T."/>
            <person name="Du C."/>
            <person name="Cheng J."/>
            <person name="Dai P."/>
            <person name="Han X."/>
            <person name="Huang E."/>
            <person name="Gao Y."/>
            <person name="Liu J."/>
            <person name="Shao H."/>
            <person name="Ye R."/>
            <person name="Li L."/>
            <person name="Wei W."/>
            <person name="Wang X."/>
            <person name="Wang C."/>
            <person name="Yang T."/>
            <person name="Huo Q."/>
            <person name="Li W."/>
            <person name="Guo W."/>
            <person name="Chen H."/>
            <person name="Zhou L."/>
            <person name="Ni X."/>
            <person name="Tian J."/>
            <person name="Zhou Y."/>
            <person name="Sheng Y."/>
            <person name="Liu T."/>
            <person name="Pan Y."/>
            <person name="Xia L."/>
            <person name="Li J."/>
            <person name="Zhao F."/>
            <person name="Cao W."/>
        </authorList>
    </citation>
    <scope>NUCLEOTIDE SEQUENCE</scope>
    <source>
        <strain evidence="1">Hyas-2018</strain>
    </source>
</reference>
<accession>A0ACB7S5Q2</accession>
<evidence type="ECO:0000313" key="2">
    <source>
        <dbReference type="Proteomes" id="UP000821845"/>
    </source>
</evidence>
<proteinExistence type="predicted"/>